<dbReference type="PANTHER" id="PTHR35698:SF2">
    <property type="entry name" value="DNA-BINDING PROTEIN RHL1"/>
    <property type="match status" value="1"/>
</dbReference>
<feature type="compositionally biased region" description="Basic and acidic residues" evidence="1">
    <location>
        <begin position="1"/>
        <end position="13"/>
    </location>
</feature>
<dbReference type="OrthoDB" id="568248at2759"/>
<dbReference type="PANTHER" id="PTHR35698">
    <property type="entry name" value="DNA-BINDING PROTEIN RHL1"/>
    <property type="match status" value="1"/>
</dbReference>
<name>A0A1Y1I0T0_KLENI</name>
<evidence type="ECO:0000256" key="1">
    <source>
        <dbReference type="SAM" id="MobiDB-lite"/>
    </source>
</evidence>
<dbReference type="Proteomes" id="UP000054558">
    <property type="component" value="Unassembled WGS sequence"/>
</dbReference>
<protein>
    <recommendedName>
        <fullName evidence="4">DNA-binding protein RHL1</fullName>
    </recommendedName>
</protein>
<dbReference type="STRING" id="105231.A0A1Y1I0T0"/>
<keyword evidence="3" id="KW-1185">Reference proteome</keyword>
<feature type="compositionally biased region" description="Polar residues" evidence="1">
    <location>
        <begin position="326"/>
        <end position="336"/>
    </location>
</feature>
<evidence type="ECO:0000313" key="3">
    <source>
        <dbReference type="Proteomes" id="UP000054558"/>
    </source>
</evidence>
<feature type="compositionally biased region" description="Acidic residues" evidence="1">
    <location>
        <begin position="362"/>
        <end position="390"/>
    </location>
</feature>
<dbReference type="GO" id="GO:0003677">
    <property type="term" value="F:DNA binding"/>
    <property type="evidence" value="ECO:0007669"/>
    <property type="project" value="InterPro"/>
</dbReference>
<dbReference type="AlphaFoldDB" id="A0A1Y1I0T0"/>
<dbReference type="GO" id="GO:0042023">
    <property type="term" value="P:DNA endoreduplication"/>
    <property type="evidence" value="ECO:0007669"/>
    <property type="project" value="InterPro"/>
</dbReference>
<organism evidence="2 3">
    <name type="scientific">Klebsormidium nitens</name>
    <name type="common">Green alga</name>
    <name type="synonym">Ulothrix nitens</name>
    <dbReference type="NCBI Taxonomy" id="105231"/>
    <lineage>
        <taxon>Eukaryota</taxon>
        <taxon>Viridiplantae</taxon>
        <taxon>Streptophyta</taxon>
        <taxon>Klebsormidiophyceae</taxon>
        <taxon>Klebsormidiales</taxon>
        <taxon>Klebsormidiaceae</taxon>
        <taxon>Klebsormidium</taxon>
    </lineage>
</organism>
<feature type="region of interest" description="Disordered" evidence="1">
    <location>
        <begin position="180"/>
        <end position="390"/>
    </location>
</feature>
<feature type="region of interest" description="Disordered" evidence="1">
    <location>
        <begin position="1"/>
        <end position="44"/>
    </location>
</feature>
<feature type="compositionally biased region" description="Basic and acidic residues" evidence="1">
    <location>
        <begin position="23"/>
        <end position="33"/>
    </location>
</feature>
<sequence length="390" mass="42084">MAEARQKSSKDKGGQSQAAPDDVESKRLRDRAVSKGSLARAKASPADSLSASKAILRCNGKDIVKRGHRKNKYLFSFPGLLAPVAGGQLGELAQLDTKNPVMYFSFPEGRLKLFGTLVYPKNKYLTLHFSKGAGNIACEDCFENMVVFSEYWWIGSKEENPNEERLDMPESLTKRSLHEGVDFSGGAARQPDTTAKAHPEATASKPAEPDPDDQEEEGGTAGPDALDSEAEIARTAQDDQKGAAARRKSSRTAGRSFRFAEPRTDDELDDDADSDSDDVPLRPPSAKPAVSRPPKEKPASAAASKAPKKRPVTINLDSDDEGENGTPETEAQTQAPPRSKRKATSAAKAPAGKKAKKGRKEEDEDAGEGSSEDIPTEPSDDDDSDEEWKL</sequence>
<gene>
    <name evidence="2" type="ORF">KFL_001340030</name>
</gene>
<dbReference type="OMA" id="GEFTDDK"/>
<dbReference type="EMBL" id="DF237083">
    <property type="protein sequence ID" value="GAQ83049.1"/>
    <property type="molecule type" value="Genomic_DNA"/>
</dbReference>
<dbReference type="InterPro" id="IPR038859">
    <property type="entry name" value="RHL1"/>
</dbReference>
<evidence type="ECO:0008006" key="4">
    <source>
        <dbReference type="Google" id="ProtNLM"/>
    </source>
</evidence>
<evidence type="ECO:0000313" key="2">
    <source>
        <dbReference type="EMBL" id="GAQ83049.1"/>
    </source>
</evidence>
<accession>A0A1Y1I0T0</accession>
<feature type="compositionally biased region" description="Acidic residues" evidence="1">
    <location>
        <begin position="209"/>
        <end position="218"/>
    </location>
</feature>
<feature type="compositionally biased region" description="Acidic residues" evidence="1">
    <location>
        <begin position="266"/>
        <end position="278"/>
    </location>
</feature>
<reference evidence="2 3" key="1">
    <citation type="journal article" date="2014" name="Nat. Commun.">
        <title>Klebsormidium flaccidum genome reveals primary factors for plant terrestrial adaptation.</title>
        <authorList>
            <person name="Hori K."/>
            <person name="Maruyama F."/>
            <person name="Fujisawa T."/>
            <person name="Togashi T."/>
            <person name="Yamamoto N."/>
            <person name="Seo M."/>
            <person name="Sato S."/>
            <person name="Yamada T."/>
            <person name="Mori H."/>
            <person name="Tajima N."/>
            <person name="Moriyama T."/>
            <person name="Ikeuchi M."/>
            <person name="Watanabe M."/>
            <person name="Wada H."/>
            <person name="Kobayashi K."/>
            <person name="Saito M."/>
            <person name="Masuda T."/>
            <person name="Sasaki-Sekimoto Y."/>
            <person name="Mashiguchi K."/>
            <person name="Awai K."/>
            <person name="Shimojima M."/>
            <person name="Masuda S."/>
            <person name="Iwai M."/>
            <person name="Nobusawa T."/>
            <person name="Narise T."/>
            <person name="Kondo S."/>
            <person name="Saito H."/>
            <person name="Sato R."/>
            <person name="Murakawa M."/>
            <person name="Ihara Y."/>
            <person name="Oshima-Yamada Y."/>
            <person name="Ohtaka K."/>
            <person name="Satoh M."/>
            <person name="Sonobe K."/>
            <person name="Ishii M."/>
            <person name="Ohtani R."/>
            <person name="Kanamori-Sato M."/>
            <person name="Honoki R."/>
            <person name="Miyazaki D."/>
            <person name="Mochizuki H."/>
            <person name="Umetsu J."/>
            <person name="Higashi K."/>
            <person name="Shibata D."/>
            <person name="Kamiya Y."/>
            <person name="Sato N."/>
            <person name="Nakamura Y."/>
            <person name="Tabata S."/>
            <person name="Ida S."/>
            <person name="Kurokawa K."/>
            <person name="Ohta H."/>
        </authorList>
    </citation>
    <scope>NUCLEOTIDE SEQUENCE [LARGE SCALE GENOMIC DNA]</scope>
    <source>
        <strain evidence="2 3">NIES-2285</strain>
    </source>
</reference>
<proteinExistence type="predicted"/>